<keyword evidence="4" id="KW-0808">Transferase</keyword>
<comment type="similarity">
    <text evidence="1">Belongs to the GST superfamily.</text>
</comment>
<dbReference type="Gene3D" id="1.20.1050.10">
    <property type="match status" value="1"/>
</dbReference>
<feature type="domain" description="GST N-terminal" evidence="2">
    <location>
        <begin position="2"/>
        <end position="83"/>
    </location>
</feature>
<dbReference type="InterPro" id="IPR036282">
    <property type="entry name" value="Glutathione-S-Trfase_C_sf"/>
</dbReference>
<proteinExistence type="inferred from homology"/>
<dbReference type="Pfam" id="PF00043">
    <property type="entry name" value="GST_C"/>
    <property type="match status" value="1"/>
</dbReference>
<dbReference type="InterPro" id="IPR036249">
    <property type="entry name" value="Thioredoxin-like_sf"/>
</dbReference>
<dbReference type="PANTHER" id="PTHR44051">
    <property type="entry name" value="GLUTATHIONE S-TRANSFERASE-RELATED"/>
    <property type="match status" value="1"/>
</dbReference>
<dbReference type="CDD" id="cd03056">
    <property type="entry name" value="GST_N_4"/>
    <property type="match status" value="1"/>
</dbReference>
<evidence type="ECO:0000259" key="2">
    <source>
        <dbReference type="PROSITE" id="PS50404"/>
    </source>
</evidence>
<dbReference type="GO" id="GO:0016740">
    <property type="term" value="F:transferase activity"/>
    <property type="evidence" value="ECO:0007669"/>
    <property type="project" value="UniProtKB-KW"/>
</dbReference>
<dbReference type="InterPro" id="IPR040079">
    <property type="entry name" value="Glutathione_S-Trfase"/>
</dbReference>
<evidence type="ECO:0000259" key="3">
    <source>
        <dbReference type="PROSITE" id="PS50405"/>
    </source>
</evidence>
<dbReference type="SFLD" id="SFLDG01150">
    <property type="entry name" value="Main.1:_Beta-like"/>
    <property type="match status" value="1"/>
</dbReference>
<protein>
    <submittedName>
        <fullName evidence="4">Glutathione S-transferase</fullName>
    </submittedName>
</protein>
<name>A0A2W5PVY2_RHOSU</name>
<sequence length="213" mass="24179">MSEYQLYSFAQSGNSYKVALLLELAGADWEPVWVDFFHGGTKTPNYLEMNGMGEAPVLAHRELRLSQSGVILDYLAERYRDFAPKSDEERREVLRWLLWDNHKLTSYIATLRFLMNFATPDKRDPAVVAFFDGRARLALKVLDIHLGTRAWIAADHLSIADLSCAGYLYFGTEYGVDMAAEFPNIDRWRNAIAAIPGWKHPYDLLPGHPLPGA</sequence>
<dbReference type="PANTHER" id="PTHR44051:SF2">
    <property type="entry name" value="HYPOTHETICAL GLUTATHIONE S-TRANSFERASE LIKE PROTEIN"/>
    <property type="match status" value="1"/>
</dbReference>
<accession>A0A2W5PVY2</accession>
<dbReference type="PROSITE" id="PS50404">
    <property type="entry name" value="GST_NTER"/>
    <property type="match status" value="1"/>
</dbReference>
<dbReference type="Proteomes" id="UP000249185">
    <property type="component" value="Unassembled WGS sequence"/>
</dbReference>
<dbReference type="AlphaFoldDB" id="A0A2W5PVY2"/>
<dbReference type="SFLD" id="SFLDG00358">
    <property type="entry name" value="Main_(cytGST)"/>
    <property type="match status" value="1"/>
</dbReference>
<reference evidence="4 5" key="1">
    <citation type="submission" date="2017-08" db="EMBL/GenBank/DDBJ databases">
        <title>Infants hospitalized years apart are colonized by the same room-sourced microbial strains.</title>
        <authorList>
            <person name="Brooks B."/>
            <person name="Olm M.R."/>
            <person name="Firek B.A."/>
            <person name="Baker R."/>
            <person name="Thomas B.C."/>
            <person name="Morowitz M.J."/>
            <person name="Banfield J.F."/>
        </authorList>
    </citation>
    <scope>NUCLEOTIDE SEQUENCE [LARGE SCALE GENOMIC DNA]</scope>
    <source>
        <strain evidence="4">S2_005_002_R2_34</strain>
    </source>
</reference>
<comment type="caution">
    <text evidence="4">The sequence shown here is derived from an EMBL/GenBank/DDBJ whole genome shotgun (WGS) entry which is preliminary data.</text>
</comment>
<dbReference type="PROSITE" id="PS50405">
    <property type="entry name" value="GST_CTER"/>
    <property type="match status" value="1"/>
</dbReference>
<evidence type="ECO:0000256" key="1">
    <source>
        <dbReference type="RuleBase" id="RU003494"/>
    </source>
</evidence>
<feature type="domain" description="GST C-terminal" evidence="3">
    <location>
        <begin position="86"/>
        <end position="210"/>
    </location>
</feature>
<dbReference type="InterPro" id="IPR004045">
    <property type="entry name" value="Glutathione_S-Trfase_N"/>
</dbReference>
<dbReference type="Pfam" id="PF02798">
    <property type="entry name" value="GST_N"/>
    <property type="match status" value="1"/>
</dbReference>
<dbReference type="SUPFAM" id="SSF52833">
    <property type="entry name" value="Thioredoxin-like"/>
    <property type="match status" value="1"/>
</dbReference>
<dbReference type="InterPro" id="IPR004046">
    <property type="entry name" value="GST_C"/>
</dbReference>
<dbReference type="InterPro" id="IPR010987">
    <property type="entry name" value="Glutathione-S-Trfase_C-like"/>
</dbReference>
<dbReference type="Gene3D" id="3.40.30.10">
    <property type="entry name" value="Glutaredoxin"/>
    <property type="match status" value="1"/>
</dbReference>
<organism evidence="4 5">
    <name type="scientific">Rhodovulum sulfidophilum</name>
    <name type="common">Rhodobacter sulfidophilus</name>
    <dbReference type="NCBI Taxonomy" id="35806"/>
    <lineage>
        <taxon>Bacteria</taxon>
        <taxon>Pseudomonadati</taxon>
        <taxon>Pseudomonadota</taxon>
        <taxon>Alphaproteobacteria</taxon>
        <taxon>Rhodobacterales</taxon>
        <taxon>Paracoccaceae</taxon>
        <taxon>Rhodovulum</taxon>
    </lineage>
</organism>
<dbReference type="SFLD" id="SFLDS00019">
    <property type="entry name" value="Glutathione_Transferase_(cytos"/>
    <property type="match status" value="1"/>
</dbReference>
<evidence type="ECO:0000313" key="4">
    <source>
        <dbReference type="EMBL" id="PZQ48977.1"/>
    </source>
</evidence>
<dbReference type="EMBL" id="QFPW01000009">
    <property type="protein sequence ID" value="PZQ48977.1"/>
    <property type="molecule type" value="Genomic_DNA"/>
</dbReference>
<dbReference type="SUPFAM" id="SSF47616">
    <property type="entry name" value="GST C-terminal domain-like"/>
    <property type="match status" value="1"/>
</dbReference>
<evidence type="ECO:0000313" key="5">
    <source>
        <dbReference type="Proteomes" id="UP000249185"/>
    </source>
</evidence>
<gene>
    <name evidence="4" type="ORF">DI556_12570</name>
</gene>